<organism evidence="1 2">
    <name type="scientific">Lysobacter antibioticus</name>
    <dbReference type="NCBI Taxonomy" id="84531"/>
    <lineage>
        <taxon>Bacteria</taxon>
        <taxon>Pseudomonadati</taxon>
        <taxon>Pseudomonadota</taxon>
        <taxon>Gammaproteobacteria</taxon>
        <taxon>Lysobacterales</taxon>
        <taxon>Lysobacteraceae</taxon>
        <taxon>Lysobacter</taxon>
    </lineage>
</organism>
<dbReference type="KEGG" id="lab:LA76x_4364"/>
<dbReference type="Proteomes" id="UP000060787">
    <property type="component" value="Chromosome"/>
</dbReference>
<reference evidence="1 2" key="1">
    <citation type="journal article" date="2015" name="BMC Genomics">
        <title>Comparative genomics and metabolic profiling of the genus Lysobacter.</title>
        <authorList>
            <person name="de Bruijn I."/>
            <person name="Cheng X."/>
            <person name="de Jager V."/>
            <person name="Exposito R.G."/>
            <person name="Watrous J."/>
            <person name="Patel N."/>
            <person name="Postma J."/>
            <person name="Dorrestein P.C."/>
            <person name="Kobayashi D."/>
            <person name="Raaijmakers J.M."/>
        </authorList>
    </citation>
    <scope>NUCLEOTIDE SEQUENCE [LARGE SCALE GENOMIC DNA]</scope>
    <source>
        <strain evidence="1 2">76</strain>
    </source>
</reference>
<dbReference type="EMBL" id="CP011129">
    <property type="protein sequence ID" value="ALN82473.1"/>
    <property type="molecule type" value="Genomic_DNA"/>
</dbReference>
<dbReference type="PATRIC" id="fig|84531.8.peg.4360"/>
<proteinExistence type="predicted"/>
<gene>
    <name evidence="1" type="ORF">LA76x_4364</name>
</gene>
<evidence type="ECO:0000313" key="1">
    <source>
        <dbReference type="EMBL" id="ALN82473.1"/>
    </source>
</evidence>
<name>A0A0S2FG22_LYSAN</name>
<accession>A0A0S2FG22</accession>
<dbReference type="AlphaFoldDB" id="A0A0S2FG22"/>
<dbReference type="STRING" id="84531.LA76x_4364"/>
<keyword evidence="2" id="KW-1185">Reference proteome</keyword>
<protein>
    <submittedName>
        <fullName evidence="1">Uncharacterized protein</fullName>
    </submittedName>
</protein>
<evidence type="ECO:0000313" key="2">
    <source>
        <dbReference type="Proteomes" id="UP000060787"/>
    </source>
</evidence>
<sequence>MRPWRPSPAIQRGARAAQDVAWMKRIRRVAHSAPAMHLATRSRWAIGAAIRMQAQKKTGTPGAPVFCRDLRRLATMPPRATRGGGLRIPLTA</sequence>